<proteinExistence type="predicted"/>
<sequence length="167" mass="18840">MTNEISRLPGVKESLRALNFESICRRFGLVFLLGIMLLAIAGMFSGGYLSQTQATNAGQSLRVDYERFGRLQTEFKLQLSTVPVKSGKYVFSIGGDYSENFETGTIWPQPDSMYSQNNTLFLVYDHVRQSAGFSIWLFITPTKPGKSINTLQVNDTPEISVWQFIYP</sequence>
<dbReference type="EMBL" id="JAYMYY010000001">
    <property type="protein sequence ID" value="MEO3989882.1"/>
    <property type="molecule type" value="Genomic_DNA"/>
</dbReference>
<accession>A0ABV0HJP8</accession>
<keyword evidence="1" id="KW-1133">Transmembrane helix</keyword>
<evidence type="ECO:0000313" key="2">
    <source>
        <dbReference type="EMBL" id="MEO3989882.1"/>
    </source>
</evidence>
<comment type="caution">
    <text evidence="2">The sequence shown here is derived from an EMBL/GenBank/DDBJ whole genome shotgun (WGS) entry which is preliminary data.</text>
</comment>
<name>A0ABV0HJP8_9ENTR</name>
<reference evidence="2 3" key="1">
    <citation type="submission" date="2024-01" db="EMBL/GenBank/DDBJ databases">
        <title>Pseudocitrobacter sp. Endophytic strain Cyp-38L.</title>
        <authorList>
            <person name="Amer M.A."/>
            <person name="Hamed S.M."/>
        </authorList>
    </citation>
    <scope>NUCLEOTIDE SEQUENCE [LARGE SCALE GENOMIC DNA]</scope>
    <source>
        <strain evidence="2 3">Cyp38S</strain>
    </source>
</reference>
<gene>
    <name evidence="2" type="ORF">VSR74_08645</name>
</gene>
<feature type="transmembrane region" description="Helical" evidence="1">
    <location>
        <begin position="27"/>
        <end position="49"/>
    </location>
</feature>
<keyword evidence="3" id="KW-1185">Reference proteome</keyword>
<evidence type="ECO:0000256" key="1">
    <source>
        <dbReference type="SAM" id="Phobius"/>
    </source>
</evidence>
<dbReference type="RefSeq" id="WP_347794287.1">
    <property type="nucleotide sequence ID" value="NZ_JAYMYY010000001.1"/>
</dbReference>
<dbReference type="Proteomes" id="UP001444146">
    <property type="component" value="Unassembled WGS sequence"/>
</dbReference>
<keyword evidence="1" id="KW-0472">Membrane</keyword>
<protein>
    <submittedName>
        <fullName evidence="2">Uncharacterized protein</fullName>
    </submittedName>
</protein>
<organism evidence="2 3">
    <name type="scientific">Pseudocitrobacter cyperus</name>
    <dbReference type="NCBI Taxonomy" id="3112843"/>
    <lineage>
        <taxon>Bacteria</taxon>
        <taxon>Pseudomonadati</taxon>
        <taxon>Pseudomonadota</taxon>
        <taxon>Gammaproteobacteria</taxon>
        <taxon>Enterobacterales</taxon>
        <taxon>Enterobacteriaceae</taxon>
        <taxon>Pseudocitrobacter</taxon>
    </lineage>
</organism>
<evidence type="ECO:0000313" key="3">
    <source>
        <dbReference type="Proteomes" id="UP001444146"/>
    </source>
</evidence>
<keyword evidence="1" id="KW-0812">Transmembrane</keyword>